<dbReference type="InterPro" id="IPR008972">
    <property type="entry name" value="Cupredoxin"/>
</dbReference>
<sequence>MSLPARVAALVVAFLAVVAGVAFVAFHIIGEQPPVENYAPYAKNGAVDITLMTTPQTTTSNKPDWVSYFIKNPATGQFEHTTYFEVPANTRINVTILGYDGCTPLRNPLWGRVAGVVGDVEHLSIYNKGKTSPVTPVSTFDSWADCSVQHTFAIPGLGVNVPVASPPTVDENNNLCAVSPCVGNDAATGNAPHSIVTFSFKTPKTGGTFRWQCFVPCGGGYVDGNGGPMAAPGWMMGQMEVEA</sequence>
<dbReference type="EMBL" id="RPFW01000001">
    <property type="protein sequence ID" value="TVZ06162.1"/>
    <property type="molecule type" value="Genomic_DNA"/>
</dbReference>
<name>A0A6P2C416_9ACTN</name>
<dbReference type="Gene3D" id="2.60.40.420">
    <property type="entry name" value="Cupredoxins - blue copper proteins"/>
    <property type="match status" value="1"/>
</dbReference>
<dbReference type="RefSeq" id="WP_145850916.1">
    <property type="nucleotide sequence ID" value="NZ_RPFW01000001.1"/>
</dbReference>
<organism evidence="2 3">
    <name type="scientific">Trebonia kvetii</name>
    <dbReference type="NCBI Taxonomy" id="2480626"/>
    <lineage>
        <taxon>Bacteria</taxon>
        <taxon>Bacillati</taxon>
        <taxon>Actinomycetota</taxon>
        <taxon>Actinomycetes</taxon>
        <taxon>Streptosporangiales</taxon>
        <taxon>Treboniaceae</taxon>
        <taxon>Trebonia</taxon>
    </lineage>
</organism>
<accession>A0A6P2C416</accession>
<dbReference type="AlphaFoldDB" id="A0A6P2C416"/>
<reference evidence="2 3" key="1">
    <citation type="submission" date="2018-11" db="EMBL/GenBank/DDBJ databases">
        <title>Trebonia kvetii gen.nov., sp.nov., a novel acidophilic actinobacterium, and proposal of the new actinobacterial family Treboniaceae fam. nov.</title>
        <authorList>
            <person name="Rapoport D."/>
            <person name="Sagova-Mareckova M."/>
            <person name="Sedlacek I."/>
            <person name="Provaznik J."/>
            <person name="Kralova S."/>
            <person name="Pavlinic D."/>
            <person name="Benes V."/>
            <person name="Kopecky J."/>
        </authorList>
    </citation>
    <scope>NUCLEOTIDE SEQUENCE [LARGE SCALE GENOMIC DNA]</scope>
    <source>
        <strain evidence="2 3">15Tr583</strain>
    </source>
</reference>
<evidence type="ECO:0000313" key="3">
    <source>
        <dbReference type="Proteomes" id="UP000460272"/>
    </source>
</evidence>
<protein>
    <submittedName>
        <fullName evidence="2">Uncharacterized protein</fullName>
    </submittedName>
</protein>
<dbReference type="OrthoDB" id="5243063at2"/>
<dbReference type="Proteomes" id="UP000460272">
    <property type="component" value="Unassembled WGS sequence"/>
</dbReference>
<keyword evidence="1" id="KW-0472">Membrane</keyword>
<evidence type="ECO:0000313" key="2">
    <source>
        <dbReference type="EMBL" id="TVZ06162.1"/>
    </source>
</evidence>
<keyword evidence="1" id="KW-1133">Transmembrane helix</keyword>
<keyword evidence="3" id="KW-1185">Reference proteome</keyword>
<comment type="caution">
    <text evidence="2">The sequence shown here is derived from an EMBL/GenBank/DDBJ whole genome shotgun (WGS) entry which is preliminary data.</text>
</comment>
<keyword evidence="1" id="KW-0812">Transmembrane</keyword>
<gene>
    <name evidence="2" type="ORF">EAS64_01590</name>
</gene>
<feature type="transmembrane region" description="Helical" evidence="1">
    <location>
        <begin position="7"/>
        <end position="29"/>
    </location>
</feature>
<evidence type="ECO:0000256" key="1">
    <source>
        <dbReference type="SAM" id="Phobius"/>
    </source>
</evidence>
<proteinExistence type="predicted"/>